<dbReference type="PANTHER" id="PTHR21505">
    <property type="entry name" value="MADF DOMAIN-CONTAINING PROTEIN-RELATED"/>
    <property type="match status" value="1"/>
</dbReference>
<feature type="region of interest" description="Disordered" evidence="1">
    <location>
        <begin position="80"/>
        <end position="99"/>
    </location>
</feature>
<dbReference type="PANTHER" id="PTHR21505:SF8">
    <property type="entry name" value="DPT-YFP REPRESSOR BY OVEREXPRESSION, ISOFORM D-RELATED"/>
    <property type="match status" value="1"/>
</dbReference>
<protein>
    <submittedName>
        <fullName evidence="2">(apollo) hypothetical protein</fullName>
    </submittedName>
</protein>
<sequence>MQSWELLKDKLQEIEPEANLAATKKKIEHMRSAFNREHKKVKESKRTGAGANDVHVPNLWYYNLLLPIFDKKDEQSRCGVDTLSSDEESRPSEHEKGRKKLNILEIKKRKLIDTAQELLQSDNRKENQKEINSFGLYVGEQLDQNRNKKISKFPYFSDVIITTIYPTITIPKLHSVIIISISHSGINNTTTKPPTTIPKLHSVIIISISHSVINITTTKPPITIPNYIQSLPSPYDCINIHTKPPSPSPNYIQSSPSPYYIQPSPSPYPTQPSPHPTQPSPSPHPTKPSSSPHPTKPSPSPHPTKTSPSHPTIPSHTNRIIYEGPASAISEFVIFKKDK</sequence>
<feature type="compositionally biased region" description="Basic and acidic residues" evidence="1">
    <location>
        <begin position="87"/>
        <end position="96"/>
    </location>
</feature>
<keyword evidence="3" id="KW-1185">Reference proteome</keyword>
<gene>
    <name evidence="2" type="ORF">PAPOLLO_LOCUS2981</name>
</gene>
<dbReference type="EMBL" id="CAJQZP010000196">
    <property type="protein sequence ID" value="CAG4944980.1"/>
    <property type="molecule type" value="Genomic_DNA"/>
</dbReference>
<proteinExistence type="predicted"/>
<dbReference type="OrthoDB" id="8195247at2759"/>
<feature type="compositionally biased region" description="Low complexity" evidence="1">
    <location>
        <begin position="303"/>
        <end position="317"/>
    </location>
</feature>
<feature type="compositionally biased region" description="Low complexity" evidence="1">
    <location>
        <begin position="249"/>
        <end position="263"/>
    </location>
</feature>
<evidence type="ECO:0000256" key="1">
    <source>
        <dbReference type="SAM" id="MobiDB-lite"/>
    </source>
</evidence>
<comment type="caution">
    <text evidence="2">The sequence shown here is derived from an EMBL/GenBank/DDBJ whole genome shotgun (WGS) entry which is preliminary data.</text>
</comment>
<name>A0A8S3W7I0_PARAO</name>
<dbReference type="Proteomes" id="UP000691718">
    <property type="component" value="Unassembled WGS sequence"/>
</dbReference>
<evidence type="ECO:0000313" key="3">
    <source>
        <dbReference type="Proteomes" id="UP000691718"/>
    </source>
</evidence>
<feature type="region of interest" description="Disordered" evidence="1">
    <location>
        <begin position="239"/>
        <end position="326"/>
    </location>
</feature>
<evidence type="ECO:0000313" key="2">
    <source>
        <dbReference type="EMBL" id="CAG4944980.1"/>
    </source>
</evidence>
<feature type="compositionally biased region" description="Pro residues" evidence="1">
    <location>
        <begin position="264"/>
        <end position="286"/>
    </location>
</feature>
<accession>A0A8S3W7I0</accession>
<reference evidence="2" key="1">
    <citation type="submission" date="2021-04" db="EMBL/GenBank/DDBJ databases">
        <authorList>
            <person name="Tunstrom K."/>
        </authorList>
    </citation>
    <scope>NUCLEOTIDE SEQUENCE</scope>
</reference>
<dbReference type="AlphaFoldDB" id="A0A8S3W7I0"/>
<organism evidence="2 3">
    <name type="scientific">Parnassius apollo</name>
    <name type="common">Apollo butterfly</name>
    <name type="synonym">Papilio apollo</name>
    <dbReference type="NCBI Taxonomy" id="110799"/>
    <lineage>
        <taxon>Eukaryota</taxon>
        <taxon>Metazoa</taxon>
        <taxon>Ecdysozoa</taxon>
        <taxon>Arthropoda</taxon>
        <taxon>Hexapoda</taxon>
        <taxon>Insecta</taxon>
        <taxon>Pterygota</taxon>
        <taxon>Neoptera</taxon>
        <taxon>Endopterygota</taxon>
        <taxon>Lepidoptera</taxon>
        <taxon>Glossata</taxon>
        <taxon>Ditrysia</taxon>
        <taxon>Papilionoidea</taxon>
        <taxon>Papilionidae</taxon>
        <taxon>Parnassiinae</taxon>
        <taxon>Parnassini</taxon>
        <taxon>Parnassius</taxon>
        <taxon>Parnassius</taxon>
    </lineage>
</organism>